<reference evidence="4" key="1">
    <citation type="submission" date="2022-12" db="EMBL/GenBank/DDBJ databases">
        <title>Genome assemblies of Blomia tropicalis.</title>
        <authorList>
            <person name="Cui Y."/>
        </authorList>
    </citation>
    <scope>NUCLEOTIDE SEQUENCE</scope>
    <source>
        <tissue evidence="4">Adult mites</tissue>
    </source>
</reference>
<dbReference type="Proteomes" id="UP001142055">
    <property type="component" value="Chromosome 1"/>
</dbReference>
<comment type="caution">
    <text evidence="4">The sequence shown here is derived from an EMBL/GenBank/DDBJ whole genome shotgun (WGS) entry which is preliminary data.</text>
</comment>
<dbReference type="EMBL" id="JAPWDV010000001">
    <property type="protein sequence ID" value="KAJ6222409.1"/>
    <property type="molecule type" value="Genomic_DNA"/>
</dbReference>
<feature type="region of interest" description="Disordered" evidence="2">
    <location>
        <begin position="47"/>
        <end position="96"/>
    </location>
</feature>
<feature type="compositionally biased region" description="Basic residues" evidence="2">
    <location>
        <begin position="1048"/>
        <end position="1057"/>
    </location>
</feature>
<evidence type="ECO:0000256" key="2">
    <source>
        <dbReference type="SAM" id="MobiDB-lite"/>
    </source>
</evidence>
<dbReference type="Pfam" id="PF13676">
    <property type="entry name" value="TIR_2"/>
    <property type="match status" value="1"/>
</dbReference>
<feature type="domain" description="TIR" evidence="3">
    <location>
        <begin position="373"/>
        <end position="509"/>
    </location>
</feature>
<dbReference type="PANTHER" id="PTHR47508">
    <property type="entry name" value="SAM DOMAIN-CONTAINING PROTEIN-RELATED"/>
    <property type="match status" value="1"/>
</dbReference>
<organism evidence="4 5">
    <name type="scientific">Blomia tropicalis</name>
    <name type="common">Mite</name>
    <dbReference type="NCBI Taxonomy" id="40697"/>
    <lineage>
        <taxon>Eukaryota</taxon>
        <taxon>Metazoa</taxon>
        <taxon>Ecdysozoa</taxon>
        <taxon>Arthropoda</taxon>
        <taxon>Chelicerata</taxon>
        <taxon>Arachnida</taxon>
        <taxon>Acari</taxon>
        <taxon>Acariformes</taxon>
        <taxon>Sarcoptiformes</taxon>
        <taxon>Astigmata</taxon>
        <taxon>Glycyphagoidea</taxon>
        <taxon>Echimyopodidae</taxon>
        <taxon>Blomia</taxon>
    </lineage>
</organism>
<feature type="compositionally biased region" description="Basic and acidic residues" evidence="2">
    <location>
        <begin position="527"/>
        <end position="538"/>
    </location>
</feature>
<protein>
    <recommendedName>
        <fullName evidence="3">TIR domain-containing protein</fullName>
    </recommendedName>
</protein>
<name>A0A9Q0MBJ0_BLOTA</name>
<dbReference type="AlphaFoldDB" id="A0A9Q0MBJ0"/>
<gene>
    <name evidence="4" type="ORF">RDWZM_000954</name>
</gene>
<feature type="coiled-coil region" evidence="1">
    <location>
        <begin position="233"/>
        <end position="264"/>
    </location>
</feature>
<sequence length="1126" mass="127154">MIISNDIDSMANYSENDGIDHSTVTNNSSDLTCSSIDNHRSVVATTTTTISSNSSSSTSTSNCNINNSTGNMPTSTSITTPRHHRNSHQQSPSASSVSMKPIIGLIYLKEFVPNGNNIAATLGSTNGPNELQIGTIILPETFNVSTFNVRQLRQLIVQQSLFNLDNSYVFLTNFGSPISINQELLIELKYLINSENNVKFKRHHFGSVQIRCPIVLWQQSAYLSESIFIGHILTDYNNDLKMVRTKIEEVLKEATSNNKQLLNAFHFVHSFYYAIHRLNEPNMQLVDIIQNNCIFIRFDNPQSLIMDMSNNGPVNGGIGGISSQYLKSVSNDDINSHLIDDQTDTSKTTTLKPNKKASILRRKTSRHAKLKSSQKQIMISYARQEAAEHALQLKASLIKMGYSVYLDVHEIEMGGDWQDSLNSAIQNCHYFVPLITKQYGRTQWTNREVKLADVLRKHIIPINFLDFWPPECLAIQFATTQYILWRTPSADDSIKDNDKKIWDFESLEQVTKQLVGQINKLSSASSHHHDIPEEREPSNEPSSSTPESTEKPLIVISAHPNQIHVSNEIKRLLSKKYHVWCSTDVTESSDNQIKSNDPIGQVRDSIYDPTLSPIMEESIHVTHATQDYARMIAENSKQRPKSVPNNENVEFKQIIKKKDLSRVTSYSGEGSYLSSISPDKIKQLKAFQEKVLSSSLVIIVASDQYYKSRTSEQHVYYCGQRKKTILVQCDKSPAPVWFSKLMSHDTPSIFDKHDFSNELMNKINRVMDPTCKYVDSNVTDFKIKYLTDFMKKNLPNLETCVYVLGSRTGKLENQRIVDICTEIGKELAQVANINIITNGFYGSSDIVALNFSAQRKNCQKECTSSVIHIVPERDEKDYSKKCRQDKDGSFEKVNYGQTVFIGDSIKERDSVIARLLDICILIEGGQGKRLAIGFKDIVYITSSIYFSVPIDAAQEVEEFLWNDHFVVPVCCKSGLRADSEEMPTKIFQCPNGVREREWAILSNVNATANEVAKAVVHVICDLKKAIHEHAASKNVNATVKKSNSDKPLKKRTAARKRLNIELKNVPQIDEMNDSQKQQLTEPNSPEKVLPIFTQTETMPIQSDDNYKGFKGKVNLLVKHAKNLFVK</sequence>
<feature type="compositionally biased region" description="Low complexity" evidence="2">
    <location>
        <begin position="47"/>
        <end position="69"/>
    </location>
</feature>
<dbReference type="GO" id="GO:0007165">
    <property type="term" value="P:signal transduction"/>
    <property type="evidence" value="ECO:0007669"/>
    <property type="project" value="InterPro"/>
</dbReference>
<evidence type="ECO:0000256" key="1">
    <source>
        <dbReference type="SAM" id="Coils"/>
    </source>
</evidence>
<feature type="compositionally biased region" description="Polar residues" evidence="2">
    <location>
        <begin position="70"/>
        <end position="80"/>
    </location>
</feature>
<dbReference type="InterPro" id="IPR000157">
    <property type="entry name" value="TIR_dom"/>
</dbReference>
<feature type="compositionally biased region" description="Polar residues" evidence="2">
    <location>
        <begin position="1074"/>
        <end position="1083"/>
    </location>
</feature>
<dbReference type="PROSITE" id="PS50104">
    <property type="entry name" value="TIR"/>
    <property type="match status" value="1"/>
</dbReference>
<evidence type="ECO:0000313" key="5">
    <source>
        <dbReference type="Proteomes" id="UP001142055"/>
    </source>
</evidence>
<dbReference type="SUPFAM" id="SSF52200">
    <property type="entry name" value="Toll/Interleukin receptor TIR domain"/>
    <property type="match status" value="1"/>
</dbReference>
<accession>A0A9Q0MBJ0</accession>
<feature type="region of interest" description="Disordered" evidence="2">
    <location>
        <begin position="523"/>
        <end position="550"/>
    </location>
</feature>
<dbReference type="Gene3D" id="3.40.50.10140">
    <property type="entry name" value="Toll/interleukin-1 receptor homology (TIR) domain"/>
    <property type="match status" value="1"/>
</dbReference>
<feature type="region of interest" description="Disordered" evidence="2">
    <location>
        <begin position="1033"/>
        <end position="1086"/>
    </location>
</feature>
<keyword evidence="5" id="KW-1185">Reference proteome</keyword>
<proteinExistence type="predicted"/>
<evidence type="ECO:0000313" key="4">
    <source>
        <dbReference type="EMBL" id="KAJ6222409.1"/>
    </source>
</evidence>
<dbReference type="PANTHER" id="PTHR47508:SF1">
    <property type="entry name" value="NON-SPECIFIC SERINE_THREONINE PROTEIN KINASE"/>
    <property type="match status" value="1"/>
</dbReference>
<keyword evidence="1" id="KW-0175">Coiled coil</keyword>
<dbReference type="InterPro" id="IPR035897">
    <property type="entry name" value="Toll_tir_struct_dom_sf"/>
</dbReference>
<evidence type="ECO:0000259" key="3">
    <source>
        <dbReference type="PROSITE" id="PS50104"/>
    </source>
</evidence>